<dbReference type="Gene3D" id="2.10.70.10">
    <property type="entry name" value="Complement Module, domain 1"/>
    <property type="match status" value="2"/>
</dbReference>
<proteinExistence type="predicted"/>
<dbReference type="STRING" id="307972.A0A2G8LAJ3"/>
<dbReference type="PANTHER" id="PTHR45656:SF4">
    <property type="entry name" value="PROTEIN CBR-CLEC-78"/>
    <property type="match status" value="1"/>
</dbReference>
<feature type="disulfide bond" evidence="4">
    <location>
        <begin position="49"/>
        <end position="76"/>
    </location>
</feature>
<keyword evidence="5" id="KW-0472">Membrane</keyword>
<dbReference type="InterPro" id="IPR051277">
    <property type="entry name" value="SEZ6_CSMD_C4BPB_Regulators"/>
</dbReference>
<dbReference type="OrthoDB" id="17569at2759"/>
<dbReference type="Pfam" id="PF00084">
    <property type="entry name" value="Sushi"/>
    <property type="match status" value="2"/>
</dbReference>
<dbReference type="Proteomes" id="UP000230750">
    <property type="component" value="Unassembled WGS sequence"/>
</dbReference>
<feature type="domain" description="Sushi" evidence="6">
    <location>
        <begin position="21"/>
        <end position="78"/>
    </location>
</feature>
<accession>A0A2G8LAJ3</accession>
<name>A0A2G8LAJ3_STIJA</name>
<protein>
    <submittedName>
        <fullName evidence="7">Putative sushi, von Willebrand factor type A</fullName>
    </submittedName>
</protein>
<dbReference type="CDD" id="cd00033">
    <property type="entry name" value="CCP"/>
    <property type="match status" value="2"/>
</dbReference>
<keyword evidence="1" id="KW-0732">Signal</keyword>
<keyword evidence="3 4" id="KW-1015">Disulfide bond</keyword>
<keyword evidence="2" id="KW-0677">Repeat</keyword>
<dbReference type="AlphaFoldDB" id="A0A2G8LAJ3"/>
<sequence length="182" mass="19395">MHRFEISNHFNEVKEKLVKIVSCGHPGKIENGGSNGRAFLVGYTVVASCNGDFYIEGNSEVTCHSNGTWSQQLPKCVAMSCGSPGSVENGFIEGNVYDVGFSISITCNKGFTLMGQPSLTCLASTSWSEILPTFVKNSSSGLIVALIATISVICGLVFIVVIGCFIHKQYGNVAGQKRSDEA</sequence>
<dbReference type="PANTHER" id="PTHR45656">
    <property type="entry name" value="PROTEIN CBR-CLEC-78"/>
    <property type="match status" value="1"/>
</dbReference>
<evidence type="ECO:0000256" key="1">
    <source>
        <dbReference type="ARBA" id="ARBA00022729"/>
    </source>
</evidence>
<organism evidence="7 8">
    <name type="scientific">Stichopus japonicus</name>
    <name type="common">Sea cucumber</name>
    <dbReference type="NCBI Taxonomy" id="307972"/>
    <lineage>
        <taxon>Eukaryota</taxon>
        <taxon>Metazoa</taxon>
        <taxon>Echinodermata</taxon>
        <taxon>Eleutherozoa</taxon>
        <taxon>Echinozoa</taxon>
        <taxon>Holothuroidea</taxon>
        <taxon>Aspidochirotacea</taxon>
        <taxon>Aspidochirotida</taxon>
        <taxon>Stichopodidae</taxon>
        <taxon>Apostichopus</taxon>
    </lineage>
</organism>
<dbReference type="SMART" id="SM00032">
    <property type="entry name" value="CCP"/>
    <property type="match status" value="2"/>
</dbReference>
<feature type="domain" description="Sushi" evidence="6">
    <location>
        <begin position="79"/>
        <end position="136"/>
    </location>
</feature>
<dbReference type="InterPro" id="IPR000436">
    <property type="entry name" value="Sushi_SCR_CCP_dom"/>
</dbReference>
<reference evidence="7 8" key="1">
    <citation type="journal article" date="2017" name="PLoS Biol.">
        <title>The sea cucumber genome provides insights into morphological evolution and visceral regeneration.</title>
        <authorList>
            <person name="Zhang X."/>
            <person name="Sun L."/>
            <person name="Yuan J."/>
            <person name="Sun Y."/>
            <person name="Gao Y."/>
            <person name="Zhang L."/>
            <person name="Li S."/>
            <person name="Dai H."/>
            <person name="Hamel J.F."/>
            <person name="Liu C."/>
            <person name="Yu Y."/>
            <person name="Liu S."/>
            <person name="Lin W."/>
            <person name="Guo K."/>
            <person name="Jin S."/>
            <person name="Xu P."/>
            <person name="Storey K.B."/>
            <person name="Huan P."/>
            <person name="Zhang T."/>
            <person name="Zhou Y."/>
            <person name="Zhang J."/>
            <person name="Lin C."/>
            <person name="Li X."/>
            <person name="Xing L."/>
            <person name="Huo D."/>
            <person name="Sun M."/>
            <person name="Wang L."/>
            <person name="Mercier A."/>
            <person name="Li F."/>
            <person name="Yang H."/>
            <person name="Xiang J."/>
        </authorList>
    </citation>
    <scope>NUCLEOTIDE SEQUENCE [LARGE SCALE GENOMIC DNA]</scope>
    <source>
        <strain evidence="7">Shaxun</strain>
        <tissue evidence="7">Muscle</tissue>
    </source>
</reference>
<keyword evidence="5" id="KW-1133">Transmembrane helix</keyword>
<dbReference type="SUPFAM" id="SSF57535">
    <property type="entry name" value="Complement control module/SCR domain"/>
    <property type="match status" value="2"/>
</dbReference>
<evidence type="ECO:0000256" key="2">
    <source>
        <dbReference type="ARBA" id="ARBA00022737"/>
    </source>
</evidence>
<evidence type="ECO:0000313" key="7">
    <source>
        <dbReference type="EMBL" id="PIK57235.1"/>
    </source>
</evidence>
<evidence type="ECO:0000256" key="5">
    <source>
        <dbReference type="SAM" id="Phobius"/>
    </source>
</evidence>
<keyword evidence="4" id="KW-0768">Sushi</keyword>
<evidence type="ECO:0000259" key="6">
    <source>
        <dbReference type="PROSITE" id="PS50923"/>
    </source>
</evidence>
<comment type="caution">
    <text evidence="7">The sequence shown here is derived from an EMBL/GenBank/DDBJ whole genome shotgun (WGS) entry which is preliminary data.</text>
</comment>
<dbReference type="PROSITE" id="PS50923">
    <property type="entry name" value="SUSHI"/>
    <property type="match status" value="2"/>
</dbReference>
<feature type="transmembrane region" description="Helical" evidence="5">
    <location>
        <begin position="142"/>
        <end position="166"/>
    </location>
</feature>
<evidence type="ECO:0000256" key="4">
    <source>
        <dbReference type="PROSITE-ProRule" id="PRU00302"/>
    </source>
</evidence>
<comment type="caution">
    <text evidence="4">Lacks conserved residue(s) required for the propagation of feature annotation.</text>
</comment>
<keyword evidence="8" id="KW-1185">Reference proteome</keyword>
<dbReference type="InterPro" id="IPR035976">
    <property type="entry name" value="Sushi/SCR/CCP_sf"/>
</dbReference>
<evidence type="ECO:0000256" key="3">
    <source>
        <dbReference type="ARBA" id="ARBA00023157"/>
    </source>
</evidence>
<gene>
    <name evidence="7" type="ORF">BSL78_05872</name>
</gene>
<keyword evidence="5" id="KW-0812">Transmembrane</keyword>
<evidence type="ECO:0000313" key="8">
    <source>
        <dbReference type="Proteomes" id="UP000230750"/>
    </source>
</evidence>
<dbReference type="EMBL" id="MRZV01000149">
    <property type="protein sequence ID" value="PIK57235.1"/>
    <property type="molecule type" value="Genomic_DNA"/>
</dbReference>